<reference evidence="1 2" key="1">
    <citation type="submission" date="2020-08" db="EMBL/GenBank/DDBJ databases">
        <title>Genomic Encyclopedia of Type Strains, Phase IV (KMG-IV): sequencing the most valuable type-strain genomes for metagenomic binning, comparative biology and taxonomic classification.</title>
        <authorList>
            <person name="Goeker M."/>
        </authorList>
    </citation>
    <scope>NUCLEOTIDE SEQUENCE [LARGE SCALE GENOMIC DNA]</scope>
    <source>
        <strain evidence="1 2">DSM 7050</strain>
    </source>
</reference>
<accession>A0ABR6L9A9</accession>
<evidence type="ECO:0000313" key="2">
    <source>
        <dbReference type="Proteomes" id="UP000539538"/>
    </source>
</evidence>
<gene>
    <name evidence="1" type="ORF">GGQ99_005110</name>
</gene>
<dbReference type="EMBL" id="JACHOT010000012">
    <property type="protein sequence ID" value="MBB4653320.1"/>
    <property type="molecule type" value="Genomic_DNA"/>
</dbReference>
<dbReference type="Proteomes" id="UP000539538">
    <property type="component" value="Unassembled WGS sequence"/>
</dbReference>
<name>A0ABR6L9A9_9HYPH</name>
<proteinExistence type="predicted"/>
<evidence type="ECO:0000313" key="1">
    <source>
        <dbReference type="EMBL" id="MBB4653320.1"/>
    </source>
</evidence>
<keyword evidence="2" id="KW-1185">Reference proteome</keyword>
<protein>
    <submittedName>
        <fullName evidence="1">Uncharacterized protein</fullName>
    </submittedName>
</protein>
<comment type="caution">
    <text evidence="1">The sequence shown here is derived from an EMBL/GenBank/DDBJ whole genome shotgun (WGS) entry which is preliminary data.</text>
</comment>
<dbReference type="RefSeq" id="WP_183264659.1">
    <property type="nucleotide sequence ID" value="NZ_BAAAVZ010000017.1"/>
</dbReference>
<sequence length="101" mass="11394">MDAMNLDFSRMEGDELDAVQQLLETALGGLDAVRRSRKEKAEAAEQAFYDRLPDVVSHIRKDGRSFVMQTDAPSFFVEMPWHEWVALAHAVIAADMAAREI</sequence>
<organism evidence="1 2">
    <name type="scientific">Aminobacter niigataensis</name>
    <dbReference type="NCBI Taxonomy" id="83265"/>
    <lineage>
        <taxon>Bacteria</taxon>
        <taxon>Pseudomonadati</taxon>
        <taxon>Pseudomonadota</taxon>
        <taxon>Alphaproteobacteria</taxon>
        <taxon>Hyphomicrobiales</taxon>
        <taxon>Phyllobacteriaceae</taxon>
        <taxon>Aminobacter</taxon>
    </lineage>
</organism>